<accession>A0A0N1IH43</accession>
<dbReference type="InterPro" id="IPR029018">
    <property type="entry name" value="Hex-like_dom2"/>
</dbReference>
<evidence type="ECO:0000259" key="7">
    <source>
        <dbReference type="Pfam" id="PF00728"/>
    </source>
</evidence>
<evidence type="ECO:0000256" key="5">
    <source>
        <dbReference type="ARBA" id="ARBA00023180"/>
    </source>
</evidence>
<name>A0A0N1IH43_PAPMA</name>
<dbReference type="InterPro" id="IPR029019">
    <property type="entry name" value="HEX_eukaryotic_N"/>
</dbReference>
<dbReference type="STRING" id="76193.A0A0N1IH43"/>
<dbReference type="PRINTS" id="PR00738">
    <property type="entry name" value="GLHYDRLASE20"/>
</dbReference>
<dbReference type="EMBL" id="KQ460299">
    <property type="protein sequence ID" value="KPJ16149.1"/>
    <property type="molecule type" value="Genomic_DNA"/>
</dbReference>
<comment type="similarity">
    <text evidence="2">Belongs to the glycosyl hydrolase 20 family.</text>
</comment>
<feature type="domain" description="Glycoside hydrolase family 20 catalytic" evidence="7">
    <location>
        <begin position="852"/>
        <end position="910"/>
    </location>
</feature>
<evidence type="ECO:0000259" key="8">
    <source>
        <dbReference type="Pfam" id="PF14845"/>
    </source>
</evidence>
<keyword evidence="10" id="KW-1185">Reference proteome</keyword>
<protein>
    <recommendedName>
        <fullName evidence="3">beta-N-acetylhexosaminidase</fullName>
        <ecNumber evidence="3">3.2.1.52</ecNumber>
    </recommendedName>
</protein>
<dbReference type="PANTHER" id="PTHR22600">
    <property type="entry name" value="BETA-HEXOSAMINIDASE"/>
    <property type="match status" value="1"/>
</dbReference>
<gene>
    <name evidence="9" type="ORF">RR48_01746</name>
</gene>
<evidence type="ECO:0000313" key="10">
    <source>
        <dbReference type="Proteomes" id="UP000053240"/>
    </source>
</evidence>
<reference evidence="9 10" key="1">
    <citation type="journal article" date="2015" name="Nat. Commun.">
        <title>Outbred genome sequencing and CRISPR/Cas9 gene editing in butterflies.</title>
        <authorList>
            <person name="Li X."/>
            <person name="Fan D."/>
            <person name="Zhang W."/>
            <person name="Liu G."/>
            <person name="Zhang L."/>
            <person name="Zhao L."/>
            <person name="Fang X."/>
            <person name="Chen L."/>
            <person name="Dong Y."/>
            <person name="Chen Y."/>
            <person name="Ding Y."/>
            <person name="Zhao R."/>
            <person name="Feng M."/>
            <person name="Zhu Y."/>
            <person name="Feng Y."/>
            <person name="Jiang X."/>
            <person name="Zhu D."/>
            <person name="Xiang H."/>
            <person name="Feng X."/>
            <person name="Li S."/>
            <person name="Wang J."/>
            <person name="Zhang G."/>
            <person name="Kronforst M.R."/>
            <person name="Wang W."/>
        </authorList>
    </citation>
    <scope>NUCLEOTIDE SEQUENCE [LARGE SCALE GENOMIC DNA]</scope>
    <source>
        <strain evidence="9">Ya'a_city_454_Pm</strain>
        <tissue evidence="9">Whole body</tissue>
    </source>
</reference>
<evidence type="ECO:0000256" key="2">
    <source>
        <dbReference type="ARBA" id="ARBA00006285"/>
    </source>
</evidence>
<dbReference type="PANTHER" id="PTHR22600:SF3">
    <property type="entry name" value="BETA-HEXOSAMINIDASE FDL-RELATED"/>
    <property type="match status" value="1"/>
</dbReference>
<dbReference type="GO" id="GO:0005886">
    <property type="term" value="C:plasma membrane"/>
    <property type="evidence" value="ECO:0007669"/>
    <property type="project" value="TreeGrafter"/>
</dbReference>
<dbReference type="SUPFAM" id="SSF55545">
    <property type="entry name" value="beta-N-acetylhexosaminidase-like domain"/>
    <property type="match status" value="1"/>
</dbReference>
<dbReference type="GO" id="GO:0016231">
    <property type="term" value="F:beta-N-acetylglucosaminidase activity"/>
    <property type="evidence" value="ECO:0007669"/>
    <property type="project" value="TreeGrafter"/>
</dbReference>
<evidence type="ECO:0000256" key="4">
    <source>
        <dbReference type="ARBA" id="ARBA00022801"/>
    </source>
</evidence>
<keyword evidence="5" id="KW-0325">Glycoprotein</keyword>
<proteinExistence type="inferred from homology"/>
<dbReference type="SUPFAM" id="SSF51445">
    <property type="entry name" value="(Trans)glycosidases"/>
    <property type="match status" value="1"/>
</dbReference>
<dbReference type="InterPro" id="IPR015883">
    <property type="entry name" value="Glyco_hydro_20_cat"/>
</dbReference>
<dbReference type="Gene3D" id="3.30.379.10">
    <property type="entry name" value="Chitobiase/beta-hexosaminidase domain 2-like"/>
    <property type="match status" value="1"/>
</dbReference>
<feature type="domain" description="Glycoside hydrolase family 20 catalytic" evidence="7">
    <location>
        <begin position="601"/>
        <end position="754"/>
    </location>
</feature>
<dbReference type="GO" id="GO:0030203">
    <property type="term" value="P:glycosaminoglycan metabolic process"/>
    <property type="evidence" value="ECO:0007669"/>
    <property type="project" value="TreeGrafter"/>
</dbReference>
<sequence length="960" mass="109393">MTEVEEMLAKHFSNETIESKWADVLLSWINKCVNPCLDAKELNLQCLLDVIKQHDKRMCTKANINAFSVDDVEAILRRRYPTLQIRNLTRVYDSKYQFKKLYIAITVFLFEACMNETSREAAIEICKRLQKHELQMILKMCQCLKAVDMTELNIEASIKAAFIETYSSAITKKLEGKTTEPQKKEPDEEIVGVNPSCTKCGKTDKVAGKTSSHELKTLLPPREAKDSELRIRSKIQTDSCPSSGLLEMDVNEDAPCMSYSLSSKTSLAARYLGKKRAAFIETYSSAITKKQEGKITEPQKKEPDEEIVGVNTSCTKCGKTDKVAGKTSSHELKTLLPPREAKDSELRIRSKIQTDSCPSSGLLEMDVNEDAPCMSYSLSSKTSLAARFLGKKRGRNSSPSSSGDATKLPVVEIQWQCKNNFCLKSTVNINATMYKSLSRCILLCMGPQLWPHPIGYTQYSKEIVALSTMNLEYKFQSVPSEVVHNYLAGAFKLFLKNVFKLEKDRKKPNNSTESIDLPIRKISIEIDVENDPDPRLRLDTDESYTIQINTIGNRVLFKVSGYSFCGVRHGLETTSQLILLDQDTGYLITLSNVTIKDRPCYKYRGLMLDTGRNYVTVSNIMRILDGMASCKLNTFHWRISSETSFPLYLTKLPYLSDYGAYDRSMIYTKIDVKSIVRKAALRGIRVLIEVAAPGPVGRAWSWFPQSTCPLKTNNYTCQNILCTRLLMDKAVFDTLQILYTEIIEMTGVNDVFHLSDGMFSITNCYELISDRDGFLNNALDRLKLANKGNLPQLPIVWFTPHLMKDSEAKIWERMGVQLTDWEPNPGEHYLGKFRVIHSTNWDLSCKIVKQRCVKYRSWQEMYSWKMWRNVESFSTEGGEAILWTDLVNEGNIDSLLWPRATAVAERLWSDAIANSTANKYVYMRLDRQRWRMLLRGIRAQPIWPAWCSFNPSTCLAKIRK</sequence>
<feature type="domain" description="Beta-hexosaminidase eukaryotic type N-terminal" evidence="8">
    <location>
        <begin position="449"/>
        <end position="577"/>
    </location>
</feature>
<dbReference type="EC" id="3.2.1.52" evidence="3"/>
<comment type="catalytic activity">
    <reaction evidence="1">
        <text>Hydrolysis of terminal non-reducing N-acetyl-D-hexosamine residues in N-acetyl-beta-D-hexosaminides.</text>
        <dbReference type="EC" id="3.2.1.52"/>
    </reaction>
</comment>
<evidence type="ECO:0000256" key="1">
    <source>
        <dbReference type="ARBA" id="ARBA00001231"/>
    </source>
</evidence>
<evidence type="ECO:0000256" key="3">
    <source>
        <dbReference type="ARBA" id="ARBA00012663"/>
    </source>
</evidence>
<dbReference type="GO" id="GO:0005975">
    <property type="term" value="P:carbohydrate metabolic process"/>
    <property type="evidence" value="ECO:0007669"/>
    <property type="project" value="InterPro"/>
</dbReference>
<dbReference type="AlphaFoldDB" id="A0A0N1IH43"/>
<evidence type="ECO:0000313" key="9">
    <source>
        <dbReference type="EMBL" id="KPJ16149.1"/>
    </source>
</evidence>
<dbReference type="InterPro" id="IPR017853">
    <property type="entry name" value="GH"/>
</dbReference>
<keyword evidence="4" id="KW-0378">Hydrolase</keyword>
<dbReference type="Pfam" id="PF00728">
    <property type="entry name" value="Glyco_hydro_20"/>
    <property type="match status" value="2"/>
</dbReference>
<dbReference type="InParanoid" id="A0A0N1IH43"/>
<organism evidence="9 10">
    <name type="scientific">Papilio machaon</name>
    <name type="common">Old World swallowtail butterfly</name>
    <dbReference type="NCBI Taxonomy" id="76193"/>
    <lineage>
        <taxon>Eukaryota</taxon>
        <taxon>Metazoa</taxon>
        <taxon>Ecdysozoa</taxon>
        <taxon>Arthropoda</taxon>
        <taxon>Hexapoda</taxon>
        <taxon>Insecta</taxon>
        <taxon>Pterygota</taxon>
        <taxon>Neoptera</taxon>
        <taxon>Endopterygota</taxon>
        <taxon>Lepidoptera</taxon>
        <taxon>Glossata</taxon>
        <taxon>Ditrysia</taxon>
        <taxon>Papilionoidea</taxon>
        <taxon>Papilionidae</taxon>
        <taxon>Papilioninae</taxon>
        <taxon>Papilio</taxon>
    </lineage>
</organism>
<dbReference type="InterPro" id="IPR025705">
    <property type="entry name" value="Beta_hexosaminidase_sua/sub"/>
</dbReference>
<dbReference type="Pfam" id="PF14845">
    <property type="entry name" value="Glycohydro_20b2"/>
    <property type="match status" value="1"/>
</dbReference>
<evidence type="ECO:0000256" key="6">
    <source>
        <dbReference type="ARBA" id="ARBA00023295"/>
    </source>
</evidence>
<dbReference type="Gene3D" id="3.20.20.80">
    <property type="entry name" value="Glycosidases"/>
    <property type="match status" value="1"/>
</dbReference>
<dbReference type="Proteomes" id="UP000053240">
    <property type="component" value="Unassembled WGS sequence"/>
</dbReference>
<keyword evidence="6" id="KW-0326">Glycosidase</keyword>